<organism evidence="6 7">
    <name type="scientific">Chromatocurvus halotolerans</name>
    <dbReference type="NCBI Taxonomy" id="1132028"/>
    <lineage>
        <taxon>Bacteria</taxon>
        <taxon>Pseudomonadati</taxon>
        <taxon>Pseudomonadota</taxon>
        <taxon>Gammaproteobacteria</taxon>
        <taxon>Cellvibrionales</taxon>
        <taxon>Halieaceae</taxon>
        <taxon>Chromatocurvus</taxon>
    </lineage>
</organism>
<evidence type="ECO:0000313" key="7">
    <source>
        <dbReference type="Proteomes" id="UP000294980"/>
    </source>
</evidence>
<dbReference type="InterPro" id="IPR036909">
    <property type="entry name" value="Cyt_c-like_dom_sf"/>
</dbReference>
<keyword evidence="6" id="KW-0560">Oxidoreductase</keyword>
<evidence type="ECO:0000256" key="2">
    <source>
        <dbReference type="ARBA" id="ARBA00022723"/>
    </source>
</evidence>
<comment type="caution">
    <text evidence="6">The sequence shown here is derived from an EMBL/GenBank/DDBJ whole genome shotgun (WGS) entry which is preliminary data.</text>
</comment>
<evidence type="ECO:0000259" key="5">
    <source>
        <dbReference type="PROSITE" id="PS51007"/>
    </source>
</evidence>
<keyword evidence="7" id="KW-1185">Reference proteome</keyword>
<dbReference type="Pfam" id="PF06537">
    <property type="entry name" value="DHOR"/>
    <property type="match status" value="1"/>
</dbReference>
<dbReference type="GO" id="GO:0046872">
    <property type="term" value="F:metal ion binding"/>
    <property type="evidence" value="ECO:0007669"/>
    <property type="project" value="UniProtKB-KW"/>
</dbReference>
<feature type="domain" description="Cytochrome c" evidence="5">
    <location>
        <begin position="69"/>
        <end position="231"/>
    </location>
</feature>
<dbReference type="GO" id="GO:0009055">
    <property type="term" value="F:electron transfer activity"/>
    <property type="evidence" value="ECO:0007669"/>
    <property type="project" value="InterPro"/>
</dbReference>
<dbReference type="RefSeq" id="WP_165876879.1">
    <property type="nucleotide sequence ID" value="NZ_SLWX01000001.1"/>
</dbReference>
<evidence type="ECO:0000256" key="3">
    <source>
        <dbReference type="ARBA" id="ARBA00023004"/>
    </source>
</evidence>
<evidence type="ECO:0000256" key="4">
    <source>
        <dbReference type="PROSITE-ProRule" id="PRU00433"/>
    </source>
</evidence>
<dbReference type="InterPro" id="IPR010538">
    <property type="entry name" value="DHOR"/>
</dbReference>
<keyword evidence="2 4" id="KW-0479">Metal-binding</keyword>
<feature type="domain" description="Cytochrome c" evidence="5">
    <location>
        <begin position="241"/>
        <end position="370"/>
    </location>
</feature>
<proteinExistence type="predicted"/>
<dbReference type="SUPFAM" id="SSF46626">
    <property type="entry name" value="Cytochrome c"/>
    <property type="match status" value="1"/>
</dbReference>
<keyword evidence="3 4" id="KW-0408">Iron</keyword>
<evidence type="ECO:0000256" key="1">
    <source>
        <dbReference type="ARBA" id="ARBA00022617"/>
    </source>
</evidence>
<keyword evidence="6" id="KW-0575">Peroxidase</keyword>
<keyword evidence="1 4" id="KW-0349">Heme</keyword>
<name>A0A4R2L3Y2_9GAMM</name>
<dbReference type="InterPro" id="IPR051395">
    <property type="entry name" value="Cytochrome_c_Peroxidase/MauG"/>
</dbReference>
<dbReference type="GO" id="GO:0020037">
    <property type="term" value="F:heme binding"/>
    <property type="evidence" value="ECO:0007669"/>
    <property type="project" value="InterPro"/>
</dbReference>
<evidence type="ECO:0000313" key="6">
    <source>
        <dbReference type="EMBL" id="TCO78526.1"/>
    </source>
</evidence>
<accession>A0A4R2L3Y2</accession>
<protein>
    <submittedName>
        <fullName evidence="6">Di-heme oxidoreductase (Putative peroxidase)</fullName>
    </submittedName>
</protein>
<dbReference type="PROSITE" id="PS51007">
    <property type="entry name" value="CYTC"/>
    <property type="match status" value="2"/>
</dbReference>
<gene>
    <name evidence="6" type="ORF">EV688_101343</name>
</gene>
<sequence>MKPLERENVNLLRGFLKGFAGILLALQIAGCDGGGHVSPFAAGGTALTVDIPPGVEPATLLHAPLDQDASSREGQALFQRDWGRDFPGRRDTAAVPAVTDCADCHVEAVGAGAEARQASTGRQAPPVFGWGLLAAVPAETLQRMADPGDADGDGISGQLSTVPVLADGTRAIGRFGWKSAQPDLYQQIATALIDDLNVSTHLYPNADASLSAPRLSAAQLAGLERYVVGLAVPARRQRSDPEVIRGERLFAQTGCATCHVPVMVTGEGGDAALSNQVIWPYSDLLLHDMGVALAESEDSELRREWRTPPLWGIGLMRDRYPRRGLLHDGRAPDLHSAILWHGGEARVSRDAFRALPATERDALLSFLRSL</sequence>
<dbReference type="Proteomes" id="UP000294980">
    <property type="component" value="Unassembled WGS sequence"/>
</dbReference>
<dbReference type="InterPro" id="IPR009056">
    <property type="entry name" value="Cyt_c-like_dom"/>
</dbReference>
<dbReference type="Gene3D" id="1.10.760.10">
    <property type="entry name" value="Cytochrome c-like domain"/>
    <property type="match status" value="1"/>
</dbReference>
<dbReference type="PANTHER" id="PTHR30600:SF4">
    <property type="entry name" value="CYTOCHROME C DOMAIN-CONTAINING PROTEIN"/>
    <property type="match status" value="1"/>
</dbReference>
<dbReference type="PANTHER" id="PTHR30600">
    <property type="entry name" value="CYTOCHROME C PEROXIDASE-RELATED"/>
    <property type="match status" value="1"/>
</dbReference>
<dbReference type="EMBL" id="SLWX01000001">
    <property type="protein sequence ID" value="TCO78526.1"/>
    <property type="molecule type" value="Genomic_DNA"/>
</dbReference>
<dbReference type="AlphaFoldDB" id="A0A4R2L3Y2"/>
<reference evidence="6 7" key="1">
    <citation type="submission" date="2019-03" db="EMBL/GenBank/DDBJ databases">
        <title>Genomic Encyclopedia of Type Strains, Phase IV (KMG-IV): sequencing the most valuable type-strain genomes for metagenomic binning, comparative biology and taxonomic classification.</title>
        <authorList>
            <person name="Goeker M."/>
        </authorList>
    </citation>
    <scope>NUCLEOTIDE SEQUENCE [LARGE SCALE GENOMIC DNA]</scope>
    <source>
        <strain evidence="6 7">DSM 23344</strain>
    </source>
</reference>
<dbReference type="GO" id="GO:0004130">
    <property type="term" value="F:cytochrome-c peroxidase activity"/>
    <property type="evidence" value="ECO:0007669"/>
    <property type="project" value="TreeGrafter"/>
</dbReference>